<evidence type="ECO:0000256" key="1">
    <source>
        <dbReference type="SAM" id="MobiDB-lite"/>
    </source>
</evidence>
<dbReference type="EMBL" id="KB870806">
    <property type="protein sequence ID" value="EOA34413.1"/>
    <property type="molecule type" value="Genomic_DNA"/>
</dbReference>
<sequence>MERKTVNIQRRRKSSSTKSSSRDKDTSQSQHIPLDLTIEILSKLPARSIGRFRSVSKLWSTITTSQDFINSFTTRSLASPPSVLLCVCEGCEGSKLFVFSSTLNKNSSGCPLSCVGSYQFTNPDLGSLHRSKNRVIWNPTMKQFFTLPEPQGTKEGQCHPRCIFGFDPIHREYIVLRVLFDSNICIHTMGAQGQGSCRIITKGLPKHWPILSSGRCINGVMYYSAIFSVGTGTEHRIVRCDIRSEKVDSIKLPETHTYFVSDMIPYEGRFAIVKTTDFPSIDLWILKDGNIFEWTHKRFVLPPFKMDPMQKKTLRFSGVTNAGELIFAPWLFSGSFSIICFHPKRNSIRQVLFEGLVGDDIRRRCGFDKERFYNLKVWPNHIESLVSF</sequence>
<dbReference type="Proteomes" id="UP000029121">
    <property type="component" value="Unassembled WGS sequence"/>
</dbReference>
<organism evidence="3 4">
    <name type="scientific">Capsella rubella</name>
    <dbReference type="NCBI Taxonomy" id="81985"/>
    <lineage>
        <taxon>Eukaryota</taxon>
        <taxon>Viridiplantae</taxon>
        <taxon>Streptophyta</taxon>
        <taxon>Embryophyta</taxon>
        <taxon>Tracheophyta</taxon>
        <taxon>Spermatophyta</taxon>
        <taxon>Magnoliopsida</taxon>
        <taxon>eudicotyledons</taxon>
        <taxon>Gunneridae</taxon>
        <taxon>Pentapetalae</taxon>
        <taxon>rosids</taxon>
        <taxon>malvids</taxon>
        <taxon>Brassicales</taxon>
        <taxon>Brassicaceae</taxon>
        <taxon>Camelineae</taxon>
        <taxon>Capsella</taxon>
    </lineage>
</organism>
<protein>
    <recommendedName>
        <fullName evidence="2">F-box domain-containing protein</fullName>
    </recommendedName>
</protein>
<evidence type="ECO:0000313" key="4">
    <source>
        <dbReference type="Proteomes" id="UP000029121"/>
    </source>
</evidence>
<dbReference type="PANTHER" id="PTHR31111">
    <property type="entry name" value="BNAA05G37150D PROTEIN-RELATED"/>
    <property type="match status" value="1"/>
</dbReference>
<dbReference type="InterPro" id="IPR001810">
    <property type="entry name" value="F-box_dom"/>
</dbReference>
<gene>
    <name evidence="3" type="ORF">CARUB_v10021941mg</name>
</gene>
<dbReference type="SUPFAM" id="SSF81383">
    <property type="entry name" value="F-box domain"/>
    <property type="match status" value="1"/>
</dbReference>
<evidence type="ECO:0000259" key="2">
    <source>
        <dbReference type="SMART" id="SM00256"/>
    </source>
</evidence>
<keyword evidence="4" id="KW-1185">Reference proteome</keyword>
<accession>R0ICN4</accession>
<reference evidence="4" key="1">
    <citation type="journal article" date="2013" name="Nat. Genet.">
        <title>The Capsella rubella genome and the genomic consequences of rapid mating system evolution.</title>
        <authorList>
            <person name="Slotte T."/>
            <person name="Hazzouri K.M."/>
            <person name="Agren J.A."/>
            <person name="Koenig D."/>
            <person name="Maumus F."/>
            <person name="Guo Y.L."/>
            <person name="Steige K."/>
            <person name="Platts A.E."/>
            <person name="Escobar J.S."/>
            <person name="Newman L.K."/>
            <person name="Wang W."/>
            <person name="Mandakova T."/>
            <person name="Vello E."/>
            <person name="Smith L.M."/>
            <person name="Henz S.R."/>
            <person name="Steffen J."/>
            <person name="Takuno S."/>
            <person name="Brandvain Y."/>
            <person name="Coop G."/>
            <person name="Andolfatto P."/>
            <person name="Hu T.T."/>
            <person name="Blanchette M."/>
            <person name="Clark R.M."/>
            <person name="Quesneville H."/>
            <person name="Nordborg M."/>
            <person name="Gaut B.S."/>
            <person name="Lysak M.A."/>
            <person name="Jenkins J."/>
            <person name="Grimwood J."/>
            <person name="Chapman J."/>
            <person name="Prochnik S."/>
            <person name="Shu S."/>
            <person name="Rokhsar D."/>
            <person name="Schmutz J."/>
            <person name="Weigel D."/>
            <person name="Wright S.I."/>
        </authorList>
    </citation>
    <scope>NUCLEOTIDE SEQUENCE [LARGE SCALE GENOMIC DNA]</scope>
    <source>
        <strain evidence="4">cv. Monte Gargano</strain>
    </source>
</reference>
<dbReference type="STRING" id="81985.R0ICN4"/>
<feature type="domain" description="F-box" evidence="2">
    <location>
        <begin position="32"/>
        <end position="72"/>
    </location>
</feature>
<dbReference type="PANTHER" id="PTHR31111:SF54">
    <property type="entry name" value="F-BOX DOMAIN-CONTAINING PROTEIN"/>
    <property type="match status" value="1"/>
</dbReference>
<dbReference type="InterPro" id="IPR036047">
    <property type="entry name" value="F-box-like_dom_sf"/>
</dbReference>
<dbReference type="NCBIfam" id="TIGR01640">
    <property type="entry name" value="F_box_assoc_1"/>
    <property type="match status" value="1"/>
</dbReference>
<evidence type="ECO:0000313" key="3">
    <source>
        <dbReference type="EMBL" id="EOA34413.1"/>
    </source>
</evidence>
<dbReference type="InterPro" id="IPR013187">
    <property type="entry name" value="F-box-assoc_dom_typ3"/>
</dbReference>
<dbReference type="AlphaFoldDB" id="R0ICN4"/>
<dbReference type="Pfam" id="PF08268">
    <property type="entry name" value="FBA_3"/>
    <property type="match status" value="1"/>
</dbReference>
<dbReference type="Gene3D" id="1.20.1280.50">
    <property type="match status" value="1"/>
</dbReference>
<dbReference type="SMART" id="SM00256">
    <property type="entry name" value="FBOX"/>
    <property type="match status" value="1"/>
</dbReference>
<dbReference type="Pfam" id="PF00646">
    <property type="entry name" value="F-box"/>
    <property type="match status" value="1"/>
</dbReference>
<proteinExistence type="predicted"/>
<name>R0ICN4_9BRAS</name>
<feature type="region of interest" description="Disordered" evidence="1">
    <location>
        <begin position="1"/>
        <end position="29"/>
    </location>
</feature>
<dbReference type="InterPro" id="IPR017451">
    <property type="entry name" value="F-box-assoc_interact_dom"/>
</dbReference>